<sequence length="632" mass="70802">MSPGGMANTSSSAGHDSVDSLLTSLAKEVNRNRKYETAKEAEIQRLTDSLEKSEEACRGLNASLSHREACIIRLEVALEKAEVSLREADEGRKEARRERDDAKQDRDDAKLQRDDARKERDSAHKNLDRVTASYESTVHDLRQIKIELDGARAERNSVVKLLHQSQLEAEEWKREAEKREVEATHLCREINHWKDQAREAERLRVAADGEERRTISIKLDDVLQELKDVRTASSRDQVPFLLGSQSREMKIEDQQQERILGPLTPASSSHADGDLDANDNKSPSPVRVRGRRAGNGQNATSTTSHTVSTPTATVASAQRRTTITKTPKVLKTPKAESSSTATKPKPKPKALSMASGSDYSRNSSIAPLVYPDPEPEEFTSTSTSNSSSKLRSVTRTRLVRRVSEHRFSIYPGDGPRGEAEIKSEPEEEDDDGAQQLDQLATGEGEDHGRRSSRRSSSSKREIPGFPECSFWLFPHAAWDLFNEEQRQHVVAGPSRTVGLALQRKRKQPLLQTTRRPAHGKARYVEDDQDGENAEEEEEEHNRHRRRTKTPVHPKARQKRSFSTSSESSESDASSVDELMITGSALEDSPPLRPRTPRTPHPLNSNSKKRAHTPVHEGISKEADQGGKRRRKQ</sequence>
<evidence type="ECO:0000313" key="3">
    <source>
        <dbReference type="Proteomes" id="UP000799118"/>
    </source>
</evidence>
<accession>A0A6A4I8B0</accession>
<feature type="region of interest" description="Disordered" evidence="1">
    <location>
        <begin position="253"/>
        <end position="463"/>
    </location>
</feature>
<proteinExistence type="predicted"/>
<feature type="compositionally biased region" description="Pro residues" evidence="1">
    <location>
        <begin position="590"/>
        <end position="599"/>
    </location>
</feature>
<evidence type="ECO:0000256" key="1">
    <source>
        <dbReference type="SAM" id="MobiDB-lite"/>
    </source>
</evidence>
<feature type="compositionally biased region" description="Basic and acidic residues" evidence="1">
    <location>
        <begin position="415"/>
        <end position="424"/>
    </location>
</feature>
<dbReference type="Proteomes" id="UP000799118">
    <property type="component" value="Unassembled WGS sequence"/>
</dbReference>
<feature type="compositionally biased region" description="Low complexity" evidence="1">
    <location>
        <begin position="379"/>
        <end position="391"/>
    </location>
</feature>
<feature type="compositionally biased region" description="Basic residues" evidence="1">
    <location>
        <begin position="542"/>
        <end position="559"/>
    </location>
</feature>
<feature type="compositionally biased region" description="Polar residues" evidence="1">
    <location>
        <begin position="354"/>
        <end position="365"/>
    </location>
</feature>
<feature type="region of interest" description="Disordered" evidence="1">
    <location>
        <begin position="84"/>
        <end position="128"/>
    </location>
</feature>
<feature type="compositionally biased region" description="Acidic residues" evidence="1">
    <location>
        <begin position="526"/>
        <end position="538"/>
    </location>
</feature>
<evidence type="ECO:0000313" key="2">
    <source>
        <dbReference type="EMBL" id="KAE9405628.1"/>
    </source>
</evidence>
<dbReference type="OrthoDB" id="2970826at2759"/>
<name>A0A6A4I8B0_9AGAR</name>
<feature type="compositionally biased region" description="Basic and acidic residues" evidence="1">
    <location>
        <begin position="613"/>
        <end position="626"/>
    </location>
</feature>
<feature type="compositionally biased region" description="Low complexity" evidence="1">
    <location>
        <begin position="560"/>
        <end position="573"/>
    </location>
</feature>
<reference evidence="2" key="1">
    <citation type="journal article" date="2019" name="Environ. Microbiol.">
        <title>Fungal ecological strategies reflected in gene transcription - a case study of two litter decomposers.</title>
        <authorList>
            <person name="Barbi F."/>
            <person name="Kohler A."/>
            <person name="Barry K."/>
            <person name="Baskaran P."/>
            <person name="Daum C."/>
            <person name="Fauchery L."/>
            <person name="Ihrmark K."/>
            <person name="Kuo A."/>
            <person name="LaButti K."/>
            <person name="Lipzen A."/>
            <person name="Morin E."/>
            <person name="Grigoriev I.V."/>
            <person name="Henrissat B."/>
            <person name="Lindahl B."/>
            <person name="Martin F."/>
        </authorList>
    </citation>
    <scope>NUCLEOTIDE SEQUENCE</scope>
    <source>
        <strain evidence="2">JB14</strain>
    </source>
</reference>
<dbReference type="AlphaFoldDB" id="A0A6A4I8B0"/>
<feature type="region of interest" description="Disordered" evidence="1">
    <location>
        <begin position="501"/>
        <end position="632"/>
    </location>
</feature>
<protein>
    <submittedName>
        <fullName evidence="2">Uncharacterized protein</fullName>
    </submittedName>
</protein>
<gene>
    <name evidence="2" type="ORF">BT96DRAFT_972323</name>
</gene>
<organism evidence="2 3">
    <name type="scientific">Gymnopus androsaceus JB14</name>
    <dbReference type="NCBI Taxonomy" id="1447944"/>
    <lineage>
        <taxon>Eukaryota</taxon>
        <taxon>Fungi</taxon>
        <taxon>Dikarya</taxon>
        <taxon>Basidiomycota</taxon>
        <taxon>Agaricomycotina</taxon>
        <taxon>Agaricomycetes</taxon>
        <taxon>Agaricomycetidae</taxon>
        <taxon>Agaricales</taxon>
        <taxon>Marasmiineae</taxon>
        <taxon>Omphalotaceae</taxon>
        <taxon>Gymnopus</taxon>
    </lineage>
</organism>
<dbReference type="EMBL" id="ML769407">
    <property type="protein sequence ID" value="KAE9405628.1"/>
    <property type="molecule type" value="Genomic_DNA"/>
</dbReference>
<feature type="compositionally biased region" description="Low complexity" evidence="1">
    <location>
        <begin position="299"/>
        <end position="317"/>
    </location>
</feature>
<keyword evidence="3" id="KW-1185">Reference proteome</keyword>